<keyword evidence="7" id="KW-0732">Signal</keyword>
<evidence type="ECO:0000256" key="7">
    <source>
        <dbReference type="ARBA" id="ARBA00022729"/>
    </source>
</evidence>
<name>A0ABQ5UF66_9HYPH</name>
<feature type="domain" description="TonB-dependent receptor-like beta-barrel" evidence="16">
    <location>
        <begin position="246"/>
        <end position="674"/>
    </location>
</feature>
<evidence type="ECO:0000256" key="9">
    <source>
        <dbReference type="ARBA" id="ARBA00023065"/>
    </source>
</evidence>
<keyword evidence="5" id="KW-0410">Iron transport</keyword>
<keyword evidence="6 14" id="KW-0812">Transmembrane</keyword>
<dbReference type="NCBIfam" id="TIGR01783">
    <property type="entry name" value="TonB-siderophor"/>
    <property type="match status" value="1"/>
</dbReference>
<reference evidence="18" key="2">
    <citation type="submission" date="2023-01" db="EMBL/GenBank/DDBJ databases">
        <title>Draft genome sequence of Devosia yakushimensis strain NBRC 103855.</title>
        <authorList>
            <person name="Sun Q."/>
            <person name="Mori K."/>
        </authorList>
    </citation>
    <scope>NUCLEOTIDE SEQUENCE</scope>
    <source>
        <strain evidence="18">NBRC 103855</strain>
    </source>
</reference>
<dbReference type="EMBL" id="BSNG01000001">
    <property type="protein sequence ID" value="GLQ10591.1"/>
    <property type="molecule type" value="Genomic_DNA"/>
</dbReference>
<evidence type="ECO:0000256" key="10">
    <source>
        <dbReference type="ARBA" id="ARBA00023077"/>
    </source>
</evidence>
<evidence type="ECO:0000256" key="15">
    <source>
        <dbReference type="RuleBase" id="RU003357"/>
    </source>
</evidence>
<proteinExistence type="inferred from homology"/>
<evidence type="ECO:0000259" key="16">
    <source>
        <dbReference type="Pfam" id="PF00593"/>
    </source>
</evidence>
<dbReference type="Pfam" id="PF00593">
    <property type="entry name" value="TonB_dep_Rec_b-barrel"/>
    <property type="match status" value="1"/>
</dbReference>
<accession>A0ABQ5UF66</accession>
<keyword evidence="9" id="KW-0406">Ion transport</keyword>
<keyword evidence="3 14" id="KW-0813">Transport</keyword>
<keyword evidence="12" id="KW-0675">Receptor</keyword>
<evidence type="ECO:0000256" key="5">
    <source>
        <dbReference type="ARBA" id="ARBA00022496"/>
    </source>
</evidence>
<dbReference type="InterPro" id="IPR036942">
    <property type="entry name" value="Beta-barrel_TonB_sf"/>
</dbReference>
<keyword evidence="10 15" id="KW-0798">TonB box</keyword>
<evidence type="ECO:0000313" key="18">
    <source>
        <dbReference type="EMBL" id="GLQ10591.1"/>
    </source>
</evidence>
<keyword evidence="8" id="KW-0408">Iron</keyword>
<dbReference type="RefSeq" id="WP_284391300.1">
    <property type="nucleotide sequence ID" value="NZ_BSNG01000001.1"/>
</dbReference>
<dbReference type="Gene3D" id="2.40.170.20">
    <property type="entry name" value="TonB-dependent receptor, beta-barrel domain"/>
    <property type="match status" value="1"/>
</dbReference>
<dbReference type="Proteomes" id="UP001161406">
    <property type="component" value="Unassembled WGS sequence"/>
</dbReference>
<comment type="similarity">
    <text evidence="2 14 15">Belongs to the TonB-dependent receptor family.</text>
</comment>
<keyword evidence="13 14" id="KW-0998">Cell outer membrane</keyword>
<keyword evidence="19" id="KW-1185">Reference proteome</keyword>
<comment type="caution">
    <text evidence="18">The sequence shown here is derived from an EMBL/GenBank/DDBJ whole genome shotgun (WGS) entry which is preliminary data.</text>
</comment>
<feature type="domain" description="TonB-dependent receptor plug" evidence="17">
    <location>
        <begin position="63"/>
        <end position="166"/>
    </location>
</feature>
<evidence type="ECO:0000256" key="4">
    <source>
        <dbReference type="ARBA" id="ARBA00022452"/>
    </source>
</evidence>
<reference evidence="18" key="1">
    <citation type="journal article" date="2014" name="Int. J. Syst. Evol. Microbiol.">
        <title>Complete genome of a new Firmicutes species belonging to the dominant human colonic microbiota ('Ruminococcus bicirculans') reveals two chromosomes and a selective capacity to utilize plant glucans.</title>
        <authorList>
            <consortium name="NISC Comparative Sequencing Program"/>
            <person name="Wegmann U."/>
            <person name="Louis P."/>
            <person name="Goesmann A."/>
            <person name="Henrissat B."/>
            <person name="Duncan S.H."/>
            <person name="Flint H.J."/>
        </authorList>
    </citation>
    <scope>NUCLEOTIDE SEQUENCE</scope>
    <source>
        <strain evidence="18">NBRC 103855</strain>
    </source>
</reference>
<evidence type="ECO:0000313" key="19">
    <source>
        <dbReference type="Proteomes" id="UP001161406"/>
    </source>
</evidence>
<keyword evidence="4 14" id="KW-1134">Transmembrane beta strand</keyword>
<evidence type="ECO:0000256" key="13">
    <source>
        <dbReference type="ARBA" id="ARBA00023237"/>
    </source>
</evidence>
<dbReference type="PANTHER" id="PTHR32552:SF68">
    <property type="entry name" value="FERRICHROME OUTER MEMBRANE TRANSPORTER_PHAGE RECEPTOR"/>
    <property type="match status" value="1"/>
</dbReference>
<sequence>MTTMPRRAITTLLLATTSLVSTGGLALGQDQLLLLDTITVEAAGAGGAGLTTSSGSKLAIAVARIPQSVSVVDREQLDALPGTAKLDETLRYTAGVNAGTYGTDADTDWYFIRGFQAEQTGMFLDGLPLYQTGFGTFLNDPFLLDRVEVLKGPASALYGGANVGGIVNMVSKRPTGERLRYTETGINNFGNAYAGFDIGDVNEQGNASYRLTGKVSGGGWETKDADNLRGVLAGSVMFEPTDATSITLYGSYMRMDLDHTSTGFLPYEGTAIDRPGVGRIPRDFNYGDPGQDLYDRRQATIGYELEHDLNGDWTIKQNLRYATVSLNEEYLYAGGWAGPTELSRFGFGHDTDVRSFNADTRIEGTFDTGPLSHDVLLGLDYKNYFIDQELGFSFASPIDVLNPVYGVPLPALSTYRDDTIAMQQTGIYAQDQISFGPLIATLNGRYDWVETQLDNQMPAGGLSTSSQGAFTGRIGLGYEFDNGFTPYVSYATSFNPSLEVDDNGGLFDAETGRQWEVGVKYEPDFFDGLVTASFFNITRGNVVGTVPGSAPAVRAAIGEVNIKGAELEAQINAGDFKILGGLTYLDAEVTTATGTVPVGNTPVQIPKLTASLWVDYTIPEGMLQGVSIGAGIRYLGASWADEANALEVPAAAVVDAALRYERDDWGVALKVSNLFDTSYVASCLSPTSCGYGAGRTATLSIHKSW</sequence>
<dbReference type="CDD" id="cd01347">
    <property type="entry name" value="ligand_gated_channel"/>
    <property type="match status" value="1"/>
</dbReference>
<gene>
    <name evidence="18" type="primary">fhuA</name>
    <name evidence="18" type="ORF">GCM10007913_25230</name>
</gene>
<evidence type="ECO:0000256" key="14">
    <source>
        <dbReference type="PROSITE-ProRule" id="PRU01360"/>
    </source>
</evidence>
<keyword evidence="11 14" id="KW-0472">Membrane</keyword>
<evidence type="ECO:0000256" key="1">
    <source>
        <dbReference type="ARBA" id="ARBA00004571"/>
    </source>
</evidence>
<dbReference type="PROSITE" id="PS52016">
    <property type="entry name" value="TONB_DEPENDENT_REC_3"/>
    <property type="match status" value="1"/>
</dbReference>
<dbReference type="InterPro" id="IPR012910">
    <property type="entry name" value="Plug_dom"/>
</dbReference>
<dbReference type="SUPFAM" id="SSF56935">
    <property type="entry name" value="Porins"/>
    <property type="match status" value="1"/>
</dbReference>
<dbReference type="Pfam" id="PF07715">
    <property type="entry name" value="Plug"/>
    <property type="match status" value="1"/>
</dbReference>
<dbReference type="InterPro" id="IPR037066">
    <property type="entry name" value="Plug_dom_sf"/>
</dbReference>
<dbReference type="InterPro" id="IPR000531">
    <property type="entry name" value="Beta-barrel_TonB"/>
</dbReference>
<organism evidence="18 19">
    <name type="scientific">Devosia yakushimensis</name>
    <dbReference type="NCBI Taxonomy" id="470028"/>
    <lineage>
        <taxon>Bacteria</taxon>
        <taxon>Pseudomonadati</taxon>
        <taxon>Pseudomonadota</taxon>
        <taxon>Alphaproteobacteria</taxon>
        <taxon>Hyphomicrobiales</taxon>
        <taxon>Devosiaceae</taxon>
        <taxon>Devosia</taxon>
    </lineage>
</organism>
<dbReference type="Gene3D" id="2.170.130.10">
    <property type="entry name" value="TonB-dependent receptor, plug domain"/>
    <property type="match status" value="1"/>
</dbReference>
<dbReference type="InterPro" id="IPR010105">
    <property type="entry name" value="TonB_sidphr_rcpt"/>
</dbReference>
<evidence type="ECO:0000256" key="8">
    <source>
        <dbReference type="ARBA" id="ARBA00023004"/>
    </source>
</evidence>
<evidence type="ECO:0000256" key="11">
    <source>
        <dbReference type="ARBA" id="ARBA00023136"/>
    </source>
</evidence>
<dbReference type="PANTHER" id="PTHR32552">
    <property type="entry name" value="FERRICHROME IRON RECEPTOR-RELATED"/>
    <property type="match status" value="1"/>
</dbReference>
<dbReference type="InterPro" id="IPR039426">
    <property type="entry name" value="TonB-dep_rcpt-like"/>
</dbReference>
<evidence type="ECO:0000256" key="3">
    <source>
        <dbReference type="ARBA" id="ARBA00022448"/>
    </source>
</evidence>
<comment type="subcellular location">
    <subcellularLocation>
        <location evidence="1 14">Cell outer membrane</location>
        <topology evidence="1 14">Multi-pass membrane protein</topology>
    </subcellularLocation>
</comment>
<evidence type="ECO:0000259" key="17">
    <source>
        <dbReference type="Pfam" id="PF07715"/>
    </source>
</evidence>
<evidence type="ECO:0000256" key="6">
    <source>
        <dbReference type="ARBA" id="ARBA00022692"/>
    </source>
</evidence>
<evidence type="ECO:0000256" key="2">
    <source>
        <dbReference type="ARBA" id="ARBA00009810"/>
    </source>
</evidence>
<protein>
    <submittedName>
        <fullName evidence="18">Ligand-gated channel</fullName>
    </submittedName>
</protein>
<evidence type="ECO:0000256" key="12">
    <source>
        <dbReference type="ARBA" id="ARBA00023170"/>
    </source>
</evidence>